<proteinExistence type="predicted"/>
<dbReference type="RefSeq" id="XP_040656778.1">
    <property type="nucleotide sequence ID" value="XM_040801745.1"/>
</dbReference>
<protein>
    <submittedName>
        <fullName evidence="2">Uncharacterized protein</fullName>
    </submittedName>
</protein>
<name>A0A151GK09_DRECN</name>
<evidence type="ECO:0000313" key="3">
    <source>
        <dbReference type="Proteomes" id="UP000076580"/>
    </source>
</evidence>
<evidence type="ECO:0000256" key="1">
    <source>
        <dbReference type="SAM" id="MobiDB-lite"/>
    </source>
</evidence>
<gene>
    <name evidence="2" type="ORF">DCS_04435</name>
</gene>
<feature type="compositionally biased region" description="Basic and acidic residues" evidence="1">
    <location>
        <begin position="281"/>
        <end position="293"/>
    </location>
</feature>
<organism evidence="2 3">
    <name type="scientific">Drechmeria coniospora</name>
    <name type="common">Nematophagous fungus</name>
    <name type="synonym">Meria coniospora</name>
    <dbReference type="NCBI Taxonomy" id="98403"/>
    <lineage>
        <taxon>Eukaryota</taxon>
        <taxon>Fungi</taxon>
        <taxon>Dikarya</taxon>
        <taxon>Ascomycota</taxon>
        <taxon>Pezizomycotina</taxon>
        <taxon>Sordariomycetes</taxon>
        <taxon>Hypocreomycetidae</taxon>
        <taxon>Hypocreales</taxon>
        <taxon>Ophiocordycipitaceae</taxon>
        <taxon>Drechmeria</taxon>
    </lineage>
</organism>
<feature type="region of interest" description="Disordered" evidence="1">
    <location>
        <begin position="182"/>
        <end position="318"/>
    </location>
</feature>
<dbReference type="EMBL" id="LAYC01000002">
    <property type="protein sequence ID" value="KYK57426.1"/>
    <property type="molecule type" value="Genomic_DNA"/>
</dbReference>
<accession>A0A151GK09</accession>
<dbReference type="InParanoid" id="A0A151GK09"/>
<reference evidence="2 3" key="1">
    <citation type="journal article" date="2016" name="Sci. Rep.">
        <title>Insights into Adaptations to a Near-Obligate Nematode Endoparasitic Lifestyle from the Finished Genome of Drechmeria coniospora.</title>
        <authorList>
            <person name="Zhang L."/>
            <person name="Zhou Z."/>
            <person name="Guo Q."/>
            <person name="Fokkens L."/>
            <person name="Miskei M."/>
            <person name="Pocsi I."/>
            <person name="Zhang W."/>
            <person name="Chen M."/>
            <person name="Wang L."/>
            <person name="Sun Y."/>
            <person name="Donzelli B.G."/>
            <person name="Gibson D.M."/>
            <person name="Nelson D.R."/>
            <person name="Luo J.G."/>
            <person name="Rep M."/>
            <person name="Liu H."/>
            <person name="Yang S."/>
            <person name="Wang J."/>
            <person name="Krasnoff S.B."/>
            <person name="Xu Y."/>
            <person name="Molnar I."/>
            <person name="Lin M."/>
        </authorList>
    </citation>
    <scope>NUCLEOTIDE SEQUENCE [LARGE SCALE GENOMIC DNA]</scope>
    <source>
        <strain evidence="2 3">ARSEF 6962</strain>
    </source>
</reference>
<keyword evidence="3" id="KW-1185">Reference proteome</keyword>
<feature type="compositionally biased region" description="Basic and acidic residues" evidence="1">
    <location>
        <begin position="308"/>
        <end position="318"/>
    </location>
</feature>
<sequence length="353" mass="39585">MALLHLDAFRTPSPPKMTRCVGGVPISTVADLQLQLRFHSLMGNYLIPVPTKPVICQFLDKDPTRLNIKYSDQPSLRTEHKLAGLAHAMLLRGFVIQELKAMSNDVRYKSLRQGPGVSWWRKSQSTTDLLKRDILDLEDEYRAQWRTLDDTECWDRWRNGLITAWEVYAAFKCETETVLSKNPLPGHGEGEEGGQVQEPSFGSSPDCEEHIPFLTTEKPTATVSRSQLRAERRGGSGGPASDVQQAEGIDRGQRQRTVDARLGDGQQPGEQGGAGGIGSRNRQESRCNPDPDAARIQANGNESPMCQSEHHATREHAARPDSIWRRYFVCSRKRSVWRGGEISFGVRFYKDSV</sequence>
<feature type="compositionally biased region" description="Basic and acidic residues" evidence="1">
    <location>
        <begin position="248"/>
        <end position="262"/>
    </location>
</feature>
<dbReference type="AlphaFoldDB" id="A0A151GK09"/>
<evidence type="ECO:0000313" key="2">
    <source>
        <dbReference type="EMBL" id="KYK57426.1"/>
    </source>
</evidence>
<feature type="compositionally biased region" description="Polar residues" evidence="1">
    <location>
        <begin position="217"/>
        <end position="227"/>
    </location>
</feature>
<comment type="caution">
    <text evidence="2">The sequence shown here is derived from an EMBL/GenBank/DDBJ whole genome shotgun (WGS) entry which is preliminary data.</text>
</comment>
<dbReference type="Proteomes" id="UP000076580">
    <property type="component" value="Chromosome 02"/>
</dbReference>
<dbReference type="GeneID" id="63717078"/>